<dbReference type="Pfam" id="PF06985">
    <property type="entry name" value="HET"/>
    <property type="match status" value="1"/>
</dbReference>
<evidence type="ECO:0000313" key="2">
    <source>
        <dbReference type="EMBL" id="KAG1774569.1"/>
    </source>
</evidence>
<proteinExistence type="predicted"/>
<name>A0A9P7D041_9AGAM</name>
<dbReference type="PANTHER" id="PTHR24148:SF64">
    <property type="entry name" value="HETEROKARYON INCOMPATIBILITY DOMAIN-CONTAINING PROTEIN"/>
    <property type="match status" value="1"/>
</dbReference>
<accession>A0A9P7D041</accession>
<dbReference type="AlphaFoldDB" id="A0A9P7D041"/>
<keyword evidence="3" id="KW-1185">Reference proteome</keyword>
<dbReference type="EMBL" id="JABBWD010000040">
    <property type="protein sequence ID" value="KAG1774569.1"/>
    <property type="molecule type" value="Genomic_DNA"/>
</dbReference>
<dbReference type="InterPro" id="IPR010730">
    <property type="entry name" value="HET"/>
</dbReference>
<feature type="domain" description="Heterokaryon incompatibility" evidence="1">
    <location>
        <begin position="171"/>
        <end position="267"/>
    </location>
</feature>
<dbReference type="PANTHER" id="PTHR24148">
    <property type="entry name" value="ANKYRIN REPEAT DOMAIN-CONTAINING PROTEIN 39 HOMOLOG-RELATED"/>
    <property type="match status" value="1"/>
</dbReference>
<dbReference type="OrthoDB" id="5303367at2759"/>
<comment type="caution">
    <text evidence="2">The sequence shown here is derived from an EMBL/GenBank/DDBJ whole genome shotgun (WGS) entry which is preliminary data.</text>
</comment>
<dbReference type="Proteomes" id="UP000714275">
    <property type="component" value="Unassembled WGS sequence"/>
</dbReference>
<evidence type="ECO:0000259" key="1">
    <source>
        <dbReference type="Pfam" id="PF06985"/>
    </source>
</evidence>
<organism evidence="2 3">
    <name type="scientific">Suillus placidus</name>
    <dbReference type="NCBI Taxonomy" id="48579"/>
    <lineage>
        <taxon>Eukaryota</taxon>
        <taxon>Fungi</taxon>
        <taxon>Dikarya</taxon>
        <taxon>Basidiomycota</taxon>
        <taxon>Agaricomycotina</taxon>
        <taxon>Agaricomycetes</taxon>
        <taxon>Agaricomycetidae</taxon>
        <taxon>Boletales</taxon>
        <taxon>Suillineae</taxon>
        <taxon>Suillaceae</taxon>
        <taxon>Suillus</taxon>
    </lineage>
</organism>
<dbReference type="InterPro" id="IPR052895">
    <property type="entry name" value="HetReg/Transcr_Mod"/>
</dbReference>
<evidence type="ECO:0000313" key="3">
    <source>
        <dbReference type="Proteomes" id="UP000714275"/>
    </source>
</evidence>
<reference evidence="2" key="1">
    <citation type="journal article" date="2020" name="New Phytol.">
        <title>Comparative genomics reveals dynamic genome evolution in host specialist ectomycorrhizal fungi.</title>
        <authorList>
            <person name="Lofgren L.A."/>
            <person name="Nguyen N.H."/>
            <person name="Vilgalys R."/>
            <person name="Ruytinx J."/>
            <person name="Liao H.L."/>
            <person name="Branco S."/>
            <person name="Kuo A."/>
            <person name="LaButti K."/>
            <person name="Lipzen A."/>
            <person name="Andreopoulos W."/>
            <person name="Pangilinan J."/>
            <person name="Riley R."/>
            <person name="Hundley H."/>
            <person name="Na H."/>
            <person name="Barry K."/>
            <person name="Grigoriev I.V."/>
            <person name="Stajich J.E."/>
            <person name="Kennedy P.G."/>
        </authorList>
    </citation>
    <scope>NUCLEOTIDE SEQUENCE</scope>
    <source>
        <strain evidence="2">DOB743</strain>
    </source>
</reference>
<protein>
    <recommendedName>
        <fullName evidence="1">Heterokaryon incompatibility domain-containing protein</fullName>
    </recommendedName>
</protein>
<sequence length="598" mass="68756">MLRYLLAPYRWLRNLIQVRLGSSRNLDGQSSVTKTDRARVAWINAIQKFDALDQNIDALSTPRHVPTRLVNIFTGQIETIQNDTTKRYVIASYLWNPDRFSDTPEHYSGLSKDIPQAPTFDDWFRLTRLMHPNIIQAVDAEERELHRLHCPSEVPAGLSREYLREIFLLVAREALLMGLEHVWIDSICINQADPEDVAREIPRMSDYYCNAASCVAVSEALRRRYATAKGPPQDDTEPEGGRSDQAWRRIITWMKGYHAKRVWVFQETYLAKKVVVRARNIRIDANELLKTASSDSVSSSSRNLLSITSDEFPISLPISDWDRPMSPELCLQYCRKRECTFLHDNIYGILGLFSYKIRHSLPVDYQLSPGIVLAIFAYLRVRDGDLSALLTLQHEFYERDDPGLGVSWLPGGFGWQPRDIFGVMSHAELLPQVDPAGILHMSMYYLEVEKVATCLSFSSIAVEHDDLNIEIHLMPRHAELFPKRPPQTGIYHIGGILEPSNSGRDPAFFGPPTLRQQIANKEREERQTFLNRKAKKRQGKVVLATFGEQSWSFEEVPNWWFWLLLATDDEGKTWRRFGIAISHEVKTGSIARKRFSIR</sequence>
<gene>
    <name evidence="2" type="ORF">EV702DRAFT_517239</name>
</gene>